<dbReference type="InterPro" id="IPR019156">
    <property type="entry name" value="Ataxin-10_domain"/>
</dbReference>
<evidence type="ECO:0000313" key="8">
    <source>
        <dbReference type="Proteomes" id="UP000001072"/>
    </source>
</evidence>
<sequence>MDSNIFWNLWNGILLKFEMIIKLLENQVEESIQLKSNNQESLIRNPIEAKSELDQEDYQINQEEMSEFMNSNITILSKFNPTFFHHQTINLTSNEIQSLVNQLLSLICKVFSSLCERYGLVVQDLIRDLEGIPWILRLNEFNPDYPYLSEHSLFCIRNLLVQNVKNQTFIQSLKESKSKSK</sequence>
<dbReference type="GeneID" id="18932867"/>
<protein>
    <recommendedName>
        <fullName evidence="5">Ataxin-10 homolog</fullName>
    </recommendedName>
</protein>
<dbReference type="PANTHER" id="PTHR13255:SF0">
    <property type="entry name" value="ATAXIN-10"/>
    <property type="match status" value="1"/>
</dbReference>
<keyword evidence="8" id="KW-1185">Reference proteome</keyword>
<dbReference type="AlphaFoldDB" id="F4RBU3"/>
<dbReference type="Proteomes" id="UP000001072">
    <property type="component" value="Unassembled WGS sequence"/>
</dbReference>
<comment type="similarity">
    <text evidence="1">Belongs to the ataxin-10 family.</text>
</comment>
<proteinExistence type="inferred from homology"/>
<dbReference type="KEGG" id="mlr:MELLADRAFT_76976"/>
<keyword evidence="2" id="KW-0132">Cell division</keyword>
<evidence type="ECO:0000256" key="1">
    <source>
        <dbReference type="ARBA" id="ARBA00008384"/>
    </source>
</evidence>
<dbReference type="OrthoDB" id="379794at2759"/>
<dbReference type="GO" id="GO:0051301">
    <property type="term" value="P:cell division"/>
    <property type="evidence" value="ECO:0007669"/>
    <property type="project" value="UniProtKB-KW"/>
</dbReference>
<evidence type="ECO:0000256" key="2">
    <source>
        <dbReference type="ARBA" id="ARBA00022618"/>
    </source>
</evidence>
<dbReference type="HOGENOM" id="CLU_1489318_0_0_1"/>
<name>F4RBU3_MELLP</name>
<dbReference type="RefSeq" id="XP_007406467.1">
    <property type="nucleotide sequence ID" value="XM_007406405.1"/>
</dbReference>
<dbReference type="GO" id="GO:0005829">
    <property type="term" value="C:cytosol"/>
    <property type="evidence" value="ECO:0007669"/>
    <property type="project" value="TreeGrafter"/>
</dbReference>
<evidence type="ECO:0000256" key="5">
    <source>
        <dbReference type="ARBA" id="ARBA00044801"/>
    </source>
</evidence>
<accession>F4RBU3</accession>
<dbReference type="Pfam" id="PF09759">
    <property type="entry name" value="Atx10homo_assoc"/>
    <property type="match status" value="1"/>
</dbReference>
<evidence type="ECO:0000256" key="4">
    <source>
        <dbReference type="ARBA" id="ARBA00044746"/>
    </source>
</evidence>
<dbReference type="InParanoid" id="F4RBU3"/>
<feature type="domain" description="Ataxin-10" evidence="6">
    <location>
        <begin position="121"/>
        <end position="178"/>
    </location>
</feature>
<evidence type="ECO:0000259" key="6">
    <source>
        <dbReference type="Pfam" id="PF09759"/>
    </source>
</evidence>
<dbReference type="InterPro" id="IPR051374">
    <property type="entry name" value="Ataxin-10/CTR86_families"/>
</dbReference>
<dbReference type="VEuPathDB" id="FungiDB:MELLADRAFT_76976"/>
<keyword evidence="3" id="KW-0131">Cell cycle</keyword>
<reference evidence="8" key="1">
    <citation type="journal article" date="2011" name="Proc. Natl. Acad. Sci. U.S.A.">
        <title>Obligate biotrophy features unraveled by the genomic analysis of rust fungi.</title>
        <authorList>
            <person name="Duplessis S."/>
            <person name="Cuomo C.A."/>
            <person name="Lin Y.-C."/>
            <person name="Aerts A."/>
            <person name="Tisserant E."/>
            <person name="Veneault-Fourrey C."/>
            <person name="Joly D.L."/>
            <person name="Hacquard S."/>
            <person name="Amselem J."/>
            <person name="Cantarel B.L."/>
            <person name="Chiu R."/>
            <person name="Coutinho P.M."/>
            <person name="Feau N."/>
            <person name="Field M."/>
            <person name="Frey P."/>
            <person name="Gelhaye E."/>
            <person name="Goldberg J."/>
            <person name="Grabherr M.G."/>
            <person name="Kodira C.D."/>
            <person name="Kohler A."/>
            <person name="Kuees U."/>
            <person name="Lindquist E.A."/>
            <person name="Lucas S.M."/>
            <person name="Mago R."/>
            <person name="Mauceli E."/>
            <person name="Morin E."/>
            <person name="Murat C."/>
            <person name="Pangilinan J.L."/>
            <person name="Park R."/>
            <person name="Pearson M."/>
            <person name="Quesneville H."/>
            <person name="Rouhier N."/>
            <person name="Sakthikumar S."/>
            <person name="Salamov A.A."/>
            <person name="Schmutz J."/>
            <person name="Selles B."/>
            <person name="Shapiro H."/>
            <person name="Tanguay P."/>
            <person name="Tuskan G.A."/>
            <person name="Henrissat B."/>
            <person name="Van de Peer Y."/>
            <person name="Rouze P."/>
            <person name="Ellis J.G."/>
            <person name="Dodds P.N."/>
            <person name="Schein J.E."/>
            <person name="Zhong S."/>
            <person name="Hamelin R.C."/>
            <person name="Grigoriev I.V."/>
            <person name="Szabo L.J."/>
            <person name="Martin F."/>
        </authorList>
    </citation>
    <scope>NUCLEOTIDE SEQUENCE [LARGE SCALE GENOMIC DNA]</scope>
    <source>
        <strain evidence="8">98AG31 / pathotype 3-4-7</strain>
    </source>
</reference>
<dbReference type="PANTHER" id="PTHR13255">
    <property type="entry name" value="ATAXIN-10"/>
    <property type="match status" value="1"/>
</dbReference>
<dbReference type="EMBL" id="GL883095">
    <property type="protein sequence ID" value="EGG10166.1"/>
    <property type="molecule type" value="Genomic_DNA"/>
</dbReference>
<evidence type="ECO:0000256" key="3">
    <source>
        <dbReference type="ARBA" id="ARBA00023306"/>
    </source>
</evidence>
<organism evidence="8">
    <name type="scientific">Melampsora larici-populina (strain 98AG31 / pathotype 3-4-7)</name>
    <name type="common">Poplar leaf rust fungus</name>
    <dbReference type="NCBI Taxonomy" id="747676"/>
    <lineage>
        <taxon>Eukaryota</taxon>
        <taxon>Fungi</taxon>
        <taxon>Dikarya</taxon>
        <taxon>Basidiomycota</taxon>
        <taxon>Pucciniomycotina</taxon>
        <taxon>Pucciniomycetes</taxon>
        <taxon>Pucciniales</taxon>
        <taxon>Melampsoraceae</taxon>
        <taxon>Melampsora</taxon>
    </lineage>
</organism>
<evidence type="ECO:0000313" key="7">
    <source>
        <dbReference type="EMBL" id="EGG10166.1"/>
    </source>
</evidence>
<gene>
    <name evidence="7" type="ORF">MELLADRAFT_76976</name>
</gene>
<comment type="function">
    <text evidence="4">May play a role in the regulation of cytokinesis.</text>
</comment>